<sequence>MNKAIRFFCMAAAVTILCGCGHDAYPNTKAVIDEIYSLQGSDNIRFVFSKDSTLVVRQKGIYDLTENSQGEPVLRICFDDISRELPEDYSYTEYRIEDEGRYLSLTLTTDDYELDESPMLLFPLKGTDGLLSGACFNGSYQIGRADDSYQYIFKEDGQVTMQVKQHYYADGKDMTLSDHAGSTDYIYERSEDSLVLKNTQEEPVLTLVKVEK</sequence>
<comment type="caution">
    <text evidence="1">The sequence shown here is derived from an EMBL/GenBank/DDBJ whole genome shotgun (WGS) entry which is preliminary data.</text>
</comment>
<dbReference type="PROSITE" id="PS51257">
    <property type="entry name" value="PROKAR_LIPOPROTEIN"/>
    <property type="match status" value="1"/>
</dbReference>
<dbReference type="AlphaFoldDB" id="A0A923LQB6"/>
<evidence type="ECO:0000313" key="1">
    <source>
        <dbReference type="EMBL" id="MBC5714978.1"/>
    </source>
</evidence>
<protein>
    <submittedName>
        <fullName evidence="1">Uncharacterized protein</fullName>
    </submittedName>
</protein>
<dbReference type="RefSeq" id="WP_186867541.1">
    <property type="nucleotide sequence ID" value="NZ_JACOPH010000012.1"/>
</dbReference>
<dbReference type="Proteomes" id="UP000606720">
    <property type="component" value="Unassembled WGS sequence"/>
</dbReference>
<proteinExistence type="predicted"/>
<keyword evidence="2" id="KW-1185">Reference proteome</keyword>
<accession>A0A923LQB6</accession>
<gene>
    <name evidence="1" type="ORF">H8S17_12360</name>
</gene>
<name>A0A923LQB6_9FIRM</name>
<dbReference type="EMBL" id="JACOPH010000012">
    <property type="protein sequence ID" value="MBC5714978.1"/>
    <property type="molecule type" value="Genomic_DNA"/>
</dbReference>
<organism evidence="1 2">
    <name type="scientific">Roseburia zhanii</name>
    <dbReference type="NCBI Taxonomy" id="2763064"/>
    <lineage>
        <taxon>Bacteria</taxon>
        <taxon>Bacillati</taxon>
        <taxon>Bacillota</taxon>
        <taxon>Clostridia</taxon>
        <taxon>Lachnospirales</taxon>
        <taxon>Lachnospiraceae</taxon>
        <taxon>Roseburia</taxon>
    </lineage>
</organism>
<reference evidence="1" key="1">
    <citation type="submission" date="2020-08" db="EMBL/GenBank/DDBJ databases">
        <title>Genome public.</title>
        <authorList>
            <person name="Liu C."/>
            <person name="Sun Q."/>
        </authorList>
    </citation>
    <scope>NUCLEOTIDE SEQUENCE</scope>
    <source>
        <strain evidence="1">BX1005</strain>
    </source>
</reference>
<evidence type="ECO:0000313" key="2">
    <source>
        <dbReference type="Proteomes" id="UP000606720"/>
    </source>
</evidence>